<gene>
    <name evidence="1" type="ORF">LGQ90_10110</name>
</gene>
<dbReference type="AlphaFoldDB" id="A0A9X1LJN5"/>
<keyword evidence="2" id="KW-1185">Reference proteome</keyword>
<organism evidence="1 2">
    <name type="scientific">Christiangramia sediminis</name>
    <dbReference type="NCBI Taxonomy" id="2881336"/>
    <lineage>
        <taxon>Bacteria</taxon>
        <taxon>Pseudomonadati</taxon>
        <taxon>Bacteroidota</taxon>
        <taxon>Flavobacteriia</taxon>
        <taxon>Flavobacteriales</taxon>
        <taxon>Flavobacteriaceae</taxon>
        <taxon>Christiangramia</taxon>
    </lineage>
</organism>
<comment type="caution">
    <text evidence="1">The sequence shown here is derived from an EMBL/GenBank/DDBJ whole genome shotgun (WGS) entry which is preliminary data.</text>
</comment>
<proteinExistence type="predicted"/>
<sequence>MKIFLNVLFIAFGLIAVGSISMLGIELNDTRESVENLNLPVVGEEPGMIKYRTKNGNDFSVTFKNERVVYMENDWLLEEEGKEPLFTEFTFGKTSIADIRNEFGSNGFTYSNRLFSSTGTHLVTFNCFEFDTAKNEILVTVTGISIAEKDEVNESNISDKLKLLAIIIGDKDYLDKIWGEEKTFDDTYRKIQI</sequence>
<dbReference type="EMBL" id="JAJBZG010000005">
    <property type="protein sequence ID" value="MCB7481613.1"/>
    <property type="molecule type" value="Genomic_DNA"/>
</dbReference>
<dbReference type="Proteomes" id="UP001139414">
    <property type="component" value="Unassembled WGS sequence"/>
</dbReference>
<reference evidence="1" key="1">
    <citation type="submission" date="2021-10" db="EMBL/GenBank/DDBJ databases">
        <title>Gramella sp. ASW11-100T, isolated from marine sediment.</title>
        <authorList>
            <person name="Xia C."/>
        </authorList>
    </citation>
    <scope>NUCLEOTIDE SEQUENCE</scope>
    <source>
        <strain evidence="1">ASW11-100</strain>
    </source>
</reference>
<evidence type="ECO:0000313" key="2">
    <source>
        <dbReference type="Proteomes" id="UP001139414"/>
    </source>
</evidence>
<dbReference type="RefSeq" id="WP_229340738.1">
    <property type="nucleotide sequence ID" value="NZ_JAJBZG010000005.1"/>
</dbReference>
<accession>A0A9X1LJN5</accession>
<name>A0A9X1LJN5_9FLAO</name>
<protein>
    <submittedName>
        <fullName evidence="1">Uncharacterized protein</fullName>
    </submittedName>
</protein>
<evidence type="ECO:0000313" key="1">
    <source>
        <dbReference type="EMBL" id="MCB7481613.1"/>
    </source>
</evidence>